<dbReference type="HAMAP" id="MF_00016">
    <property type="entry name" value="DNA_HJ_migration_RuvB"/>
    <property type="match status" value="1"/>
</dbReference>
<feature type="binding site" evidence="9">
    <location>
        <position position="345"/>
    </location>
    <ligand>
        <name>DNA</name>
        <dbReference type="ChEBI" id="CHEBI:16991"/>
    </ligand>
</feature>
<name>A0A1T1CZC4_9SYNE</name>
<dbReference type="SUPFAM" id="SSF46785">
    <property type="entry name" value="Winged helix' DNA-binding domain"/>
    <property type="match status" value="1"/>
</dbReference>
<dbReference type="GO" id="GO:0006310">
    <property type="term" value="P:DNA recombination"/>
    <property type="evidence" value="ECO:0007669"/>
    <property type="project" value="UniProtKB-UniRule"/>
</dbReference>
<comment type="caution">
    <text evidence="12">The sequence shown here is derived from an EMBL/GenBank/DDBJ whole genome shotgun (WGS) entry which is preliminary data.</text>
</comment>
<comment type="function">
    <text evidence="9">The RuvA-RuvB-RuvC complex processes Holliday junction (HJ) DNA during genetic recombination and DNA repair, while the RuvA-RuvB complex plays an important role in the rescue of blocked DNA replication forks via replication fork reversal (RFR). RuvA specifically binds to HJ cruciform DNA, conferring on it an open structure. The RuvB hexamer acts as an ATP-dependent pump, pulling dsDNA into and through the RuvAB complex. RuvB forms 2 homohexamers on either side of HJ DNA bound by 1 or 2 RuvA tetramers; 4 subunits per hexamer contact DNA at a time. Coordinated motions by a converter formed by DNA-disengaged RuvB subunits stimulates ATP hydrolysis and nucleotide exchange. Immobilization of the converter enables RuvB to convert the ATP-contained energy into a lever motion, pulling 2 nucleotides of DNA out of the RuvA tetramer per ATP hydrolyzed, thus driving DNA branch migration. The RuvB motors rotate together with the DNA substrate, which together with the progressing nucleotide cycle form the mechanistic basis for DNA recombination by continuous HJ branch migration. Branch migration allows RuvC to scan DNA until it finds its consensus sequence, where it cleaves and resolves cruciform DNA.</text>
</comment>
<dbReference type="SMART" id="SM00382">
    <property type="entry name" value="AAA"/>
    <property type="match status" value="1"/>
</dbReference>
<feature type="binding site" evidence="9">
    <location>
        <position position="97"/>
    </location>
    <ligand>
        <name>ATP</name>
        <dbReference type="ChEBI" id="CHEBI:30616"/>
    </ligand>
</feature>
<evidence type="ECO:0000256" key="2">
    <source>
        <dbReference type="ARBA" id="ARBA00022741"/>
    </source>
</evidence>
<dbReference type="NCBIfam" id="TIGR00635">
    <property type="entry name" value="ruvB"/>
    <property type="match status" value="1"/>
</dbReference>
<dbReference type="GO" id="GO:0016887">
    <property type="term" value="F:ATP hydrolysis activity"/>
    <property type="evidence" value="ECO:0007669"/>
    <property type="project" value="RHEA"/>
</dbReference>
<feature type="binding site" evidence="9">
    <location>
        <position position="95"/>
    </location>
    <ligand>
        <name>ATP</name>
        <dbReference type="ChEBI" id="CHEBI:30616"/>
    </ligand>
</feature>
<feature type="binding site" evidence="9">
    <location>
        <position position="51"/>
    </location>
    <ligand>
        <name>ATP</name>
        <dbReference type="ChEBI" id="CHEBI:30616"/>
    </ligand>
</feature>
<evidence type="ECO:0000256" key="5">
    <source>
        <dbReference type="ARBA" id="ARBA00022840"/>
    </source>
</evidence>
<dbReference type="PANTHER" id="PTHR42848:SF1">
    <property type="entry name" value="HOLLIDAY JUNCTION BRANCH MIGRATION COMPLEX SUBUNIT RUVB"/>
    <property type="match status" value="1"/>
</dbReference>
<evidence type="ECO:0000256" key="1">
    <source>
        <dbReference type="ARBA" id="ARBA00022490"/>
    </source>
</evidence>
<dbReference type="GO" id="GO:0048476">
    <property type="term" value="C:Holliday junction resolvase complex"/>
    <property type="evidence" value="ECO:0007669"/>
    <property type="project" value="UniProtKB-UniRule"/>
</dbReference>
<dbReference type="Proteomes" id="UP000242590">
    <property type="component" value="Unassembled WGS sequence"/>
</dbReference>
<gene>
    <name evidence="9" type="primary">ruvB</name>
    <name evidence="12" type="ORF">BV53_06740</name>
</gene>
<dbReference type="InterPro" id="IPR004605">
    <property type="entry name" value="DNA_helicase_Holl-junc_RuvB"/>
</dbReference>
<dbReference type="Gene3D" id="1.10.10.10">
    <property type="entry name" value="Winged helix-like DNA-binding domain superfamily/Winged helix DNA-binding domain"/>
    <property type="match status" value="1"/>
</dbReference>
<dbReference type="InterPro" id="IPR041445">
    <property type="entry name" value="AAA_lid_4"/>
</dbReference>
<evidence type="ECO:0000256" key="8">
    <source>
        <dbReference type="ARBA" id="ARBA00023204"/>
    </source>
</evidence>
<feature type="binding site" evidence="9">
    <location>
        <position position="211"/>
    </location>
    <ligand>
        <name>ATP</name>
        <dbReference type="ChEBI" id="CHEBI:30616"/>
    </ligand>
</feature>
<dbReference type="GO" id="GO:0005524">
    <property type="term" value="F:ATP binding"/>
    <property type="evidence" value="ECO:0007669"/>
    <property type="project" value="UniProtKB-UniRule"/>
</dbReference>
<evidence type="ECO:0000259" key="11">
    <source>
        <dbReference type="SMART" id="SM00382"/>
    </source>
</evidence>
<evidence type="ECO:0000256" key="10">
    <source>
        <dbReference type="SAM" id="MobiDB-lite"/>
    </source>
</evidence>
<keyword evidence="6 9" id="KW-0238">DNA-binding</keyword>
<proteinExistence type="inferred from homology"/>
<comment type="domain">
    <text evidence="9">Has 3 domains, the large (RuvB-L) and small ATPase (RuvB-S) domains and the C-terminal head (RuvB-H) domain. The head domain binds DNA, while the ATPase domains jointly bind ATP, ADP or are empty depending on the state of the subunit in the translocation cycle. During a single DNA translocation step the structure of each domain remains the same, but their relative positions change.</text>
</comment>
<dbReference type="GO" id="GO:0000400">
    <property type="term" value="F:four-way junction DNA binding"/>
    <property type="evidence" value="ECO:0007669"/>
    <property type="project" value="UniProtKB-UniRule"/>
</dbReference>
<evidence type="ECO:0000256" key="9">
    <source>
        <dbReference type="HAMAP-Rule" id="MF_00016"/>
    </source>
</evidence>
<dbReference type="InterPro" id="IPR036388">
    <property type="entry name" value="WH-like_DNA-bd_sf"/>
</dbReference>
<evidence type="ECO:0000256" key="6">
    <source>
        <dbReference type="ARBA" id="ARBA00023125"/>
    </source>
</evidence>
<dbReference type="InterPro" id="IPR008823">
    <property type="entry name" value="RuvB_wg_C"/>
</dbReference>
<feature type="binding site" evidence="9">
    <location>
        <position position="201"/>
    </location>
    <ligand>
        <name>ATP</name>
        <dbReference type="ChEBI" id="CHEBI:30616"/>
    </ligand>
</feature>
<protein>
    <recommendedName>
        <fullName evidence="9">Holliday junction branch migration complex subunit RuvB</fullName>
        <ecNumber evidence="9">3.6.4.-</ecNumber>
    </recommendedName>
</protein>
<dbReference type="RefSeq" id="WP_078232526.1">
    <property type="nucleotide sequence ID" value="NZ_MWLE01000092.1"/>
</dbReference>
<dbReference type="Pfam" id="PF05496">
    <property type="entry name" value="RuvB_N"/>
    <property type="match status" value="1"/>
</dbReference>
<reference evidence="12 13" key="1">
    <citation type="submission" date="2017-02" db="EMBL/GenBank/DDBJ databases">
        <title>Draft Genome Sequences of 'Candidatus Synechococcus spongiarum', Cyanobacterial Symbionts of the Mediterranean Sponge Aplysina aerophoba from two locations.</title>
        <authorList>
            <person name="Slaby B.M."/>
            <person name="Hentschel U."/>
        </authorList>
    </citation>
    <scope>NUCLEOTIDE SEQUENCE [LARGE SCALE GENOMIC DNA]</scope>
    <source>
        <strain evidence="12">LMB bulk15N</strain>
    </source>
</reference>
<dbReference type="CDD" id="cd00009">
    <property type="entry name" value="AAA"/>
    <property type="match status" value="1"/>
</dbReference>
<dbReference type="GO" id="GO:0006281">
    <property type="term" value="P:DNA repair"/>
    <property type="evidence" value="ECO:0007669"/>
    <property type="project" value="UniProtKB-UniRule"/>
</dbReference>
<dbReference type="Pfam" id="PF05491">
    <property type="entry name" value="WHD_RuvB"/>
    <property type="match status" value="1"/>
</dbReference>
<dbReference type="Gene3D" id="1.10.8.60">
    <property type="match status" value="1"/>
</dbReference>
<dbReference type="InterPro" id="IPR027417">
    <property type="entry name" value="P-loop_NTPase"/>
</dbReference>
<sequence length="374" mass="40587">MAIVPSPSGKTSPTPSRNHGAASRPPGSPHGPQRRAEATAEEQGHADEALRPRRLGDYIGQTALKQVLHIALEAARHRREPLDHLLLYGPPGLGKTTMAMVLAAELTARCRITSAPALERPRDIVGLLMAMEQGDVLFIDEIHRLPRMAEEILYPAMEDFRLDLSVGKGTTARARSIALPRFTLVGATTKAGSVSSPLRDRFGMVHRLEFYTGAELQQIVERSAQLLQMGVERSGAQAVASRCRGTPRIANRLLRRVRDYALVKACPAVDDQVVADALTMHRIDPLGLDPSDHRLLLTIARQFEGGPVGLTTLAAVLGEDADTIETVLEPYLLQIGFLQRTPRGRRLALPAYKHLGLCPAPTADQASGGQLPLL</sequence>
<accession>A0A1T1CZC4</accession>
<evidence type="ECO:0000313" key="13">
    <source>
        <dbReference type="Proteomes" id="UP000242590"/>
    </source>
</evidence>
<dbReference type="SUPFAM" id="SSF52540">
    <property type="entry name" value="P-loop containing nucleoside triphosphate hydrolases"/>
    <property type="match status" value="1"/>
</dbReference>
<dbReference type="InterPro" id="IPR003593">
    <property type="entry name" value="AAA+_ATPase"/>
</dbReference>
<evidence type="ECO:0000256" key="4">
    <source>
        <dbReference type="ARBA" id="ARBA00022801"/>
    </source>
</evidence>
<keyword evidence="2 9" id="KW-0547">Nucleotide-binding</keyword>
<keyword evidence="8 9" id="KW-0234">DNA repair</keyword>
<feature type="region of interest" description="Small ATPAse domain (RuvB-S)" evidence="9">
    <location>
        <begin position="212"/>
        <end position="282"/>
    </location>
</feature>
<comment type="catalytic activity">
    <reaction evidence="9">
        <text>ATP + H2O = ADP + phosphate + H(+)</text>
        <dbReference type="Rhea" id="RHEA:13065"/>
        <dbReference type="ChEBI" id="CHEBI:15377"/>
        <dbReference type="ChEBI" id="CHEBI:15378"/>
        <dbReference type="ChEBI" id="CHEBI:30616"/>
        <dbReference type="ChEBI" id="CHEBI:43474"/>
        <dbReference type="ChEBI" id="CHEBI:456216"/>
    </reaction>
</comment>
<keyword evidence="3 9" id="KW-0227">DNA damage</keyword>
<comment type="similarity">
    <text evidence="9">Belongs to the RuvB family.</text>
</comment>
<dbReference type="EC" id="3.6.4.-" evidence="9"/>
<comment type="subunit">
    <text evidence="9">Homohexamer. Forms an RuvA(8)-RuvB(12)-Holliday junction (HJ) complex. HJ DNA is sandwiched between 2 RuvA tetramers; dsDNA enters through RuvA and exits via RuvB. An RuvB hexamer assembles on each DNA strand where it exits the tetramer. Each RuvB hexamer is contacted by two RuvA subunits (via domain III) on 2 adjacent RuvB subunits; this complex drives branch migration. In the full resolvosome a probable DNA-RuvA(4)-RuvB(12)-RuvC(2) complex forms which resolves the HJ.</text>
</comment>
<comment type="subcellular location">
    <subcellularLocation>
        <location evidence="9">Cytoplasm</location>
    </subcellularLocation>
</comment>
<dbReference type="InterPro" id="IPR008824">
    <property type="entry name" value="RuvB-like_N"/>
</dbReference>
<feature type="region of interest" description="Head domain (RuvB-H)" evidence="9">
    <location>
        <begin position="285"/>
        <end position="374"/>
    </location>
</feature>
<dbReference type="EMBL" id="MWLE01000092">
    <property type="protein sequence ID" value="OOV33962.1"/>
    <property type="molecule type" value="Genomic_DNA"/>
</dbReference>
<feature type="domain" description="AAA+ ATPase" evidence="11">
    <location>
        <begin position="81"/>
        <end position="212"/>
    </location>
</feature>
<dbReference type="NCBIfam" id="NF000868">
    <property type="entry name" value="PRK00080.1"/>
    <property type="match status" value="1"/>
</dbReference>
<feature type="binding site" evidence="9">
    <location>
        <position position="50"/>
    </location>
    <ligand>
        <name>ATP</name>
        <dbReference type="ChEBI" id="CHEBI:30616"/>
    </ligand>
</feature>
<feature type="binding site" evidence="9">
    <location>
        <position position="96"/>
    </location>
    <ligand>
        <name>Mg(2+)</name>
        <dbReference type="ChEBI" id="CHEBI:18420"/>
    </ligand>
</feature>
<feature type="region of interest" description="Disordered" evidence="10">
    <location>
        <begin position="1"/>
        <end position="52"/>
    </location>
</feature>
<dbReference type="GO" id="GO:0009378">
    <property type="term" value="F:four-way junction helicase activity"/>
    <property type="evidence" value="ECO:0007669"/>
    <property type="project" value="InterPro"/>
</dbReference>
<keyword evidence="5 9" id="KW-0067">ATP-binding</keyword>
<feature type="binding site" evidence="9">
    <location>
        <position position="92"/>
    </location>
    <ligand>
        <name>ATP</name>
        <dbReference type="ChEBI" id="CHEBI:30616"/>
    </ligand>
</feature>
<dbReference type="InterPro" id="IPR036390">
    <property type="entry name" value="WH_DNA-bd_sf"/>
</dbReference>
<evidence type="ECO:0000256" key="3">
    <source>
        <dbReference type="ARBA" id="ARBA00022763"/>
    </source>
</evidence>
<dbReference type="OrthoDB" id="9804478at2"/>
<dbReference type="AlphaFoldDB" id="A0A1T1CZC4"/>
<feature type="binding site" evidence="9">
    <location>
        <position position="96"/>
    </location>
    <ligand>
        <name>ATP</name>
        <dbReference type="ChEBI" id="CHEBI:30616"/>
    </ligand>
</feature>
<dbReference type="GO" id="GO:0005737">
    <property type="term" value="C:cytoplasm"/>
    <property type="evidence" value="ECO:0007669"/>
    <property type="project" value="UniProtKB-SubCell"/>
</dbReference>
<keyword evidence="1 9" id="KW-0963">Cytoplasm</keyword>
<keyword evidence="7 9" id="KW-0233">DNA recombination</keyword>
<keyword evidence="12" id="KW-0347">Helicase</keyword>
<keyword evidence="4 9" id="KW-0378">Hydrolase</keyword>
<comment type="caution">
    <text evidence="9">Lacks conserved residue(s) required for the propagation of feature annotation.</text>
</comment>
<dbReference type="PANTHER" id="PTHR42848">
    <property type="match status" value="1"/>
</dbReference>
<feature type="binding site" evidence="9">
    <location>
        <position position="248"/>
    </location>
    <ligand>
        <name>ATP</name>
        <dbReference type="ChEBI" id="CHEBI:30616"/>
    </ligand>
</feature>
<evidence type="ECO:0000313" key="12">
    <source>
        <dbReference type="EMBL" id="OOV33962.1"/>
    </source>
</evidence>
<dbReference type="Gene3D" id="3.40.50.300">
    <property type="entry name" value="P-loop containing nucleotide triphosphate hydrolases"/>
    <property type="match status" value="1"/>
</dbReference>
<feature type="binding site" evidence="9">
    <location>
        <position position="340"/>
    </location>
    <ligand>
        <name>DNA</name>
        <dbReference type="ChEBI" id="CHEBI:16991"/>
    </ligand>
</feature>
<evidence type="ECO:0000256" key="7">
    <source>
        <dbReference type="ARBA" id="ARBA00023172"/>
    </source>
</evidence>
<feature type="binding site" evidence="9">
    <location>
        <begin position="158"/>
        <end position="160"/>
    </location>
    <ligand>
        <name>ATP</name>
        <dbReference type="ChEBI" id="CHEBI:30616"/>
    </ligand>
</feature>
<feature type="compositionally biased region" description="Basic and acidic residues" evidence="10">
    <location>
        <begin position="34"/>
        <end position="52"/>
    </location>
</feature>
<feature type="compositionally biased region" description="Low complexity" evidence="10">
    <location>
        <begin position="1"/>
        <end position="16"/>
    </location>
</feature>
<organism evidence="12 13">
    <name type="scientific">Candidatus Synechococcus spongiarum LMB bulk15N</name>
    <dbReference type="NCBI Taxonomy" id="1943583"/>
    <lineage>
        <taxon>Bacteria</taxon>
        <taxon>Bacillati</taxon>
        <taxon>Cyanobacteriota</taxon>
        <taxon>Cyanophyceae</taxon>
        <taxon>Synechococcales</taxon>
        <taxon>Synechococcaceae</taxon>
        <taxon>Synechococcus</taxon>
    </lineage>
</organism>
<dbReference type="Pfam" id="PF17864">
    <property type="entry name" value="AAA_lid_4"/>
    <property type="match status" value="1"/>
</dbReference>